<protein>
    <recommendedName>
        <fullName evidence="3">DUF2892 domain-containing protein</fullName>
    </recommendedName>
</protein>
<evidence type="ECO:0000313" key="2">
    <source>
        <dbReference type="EMBL" id="KKN72466.1"/>
    </source>
</evidence>
<sequence>MNRLFNKAAQNVHGWERAVSVGGGLMLLGKGLRRGGVGGMVQIVMGGMAVFRGISGHSEAKRMLAETNEKAASMDQRYSHMPLDSEVHSPDFESPSVSMPDTTPMGHESHPDSRRGATS</sequence>
<name>A0A0F9VG23_9ZZZZ</name>
<feature type="region of interest" description="Disordered" evidence="1">
    <location>
        <begin position="68"/>
        <end position="119"/>
    </location>
</feature>
<accession>A0A0F9VG23</accession>
<dbReference type="EMBL" id="LAZR01000362">
    <property type="protein sequence ID" value="KKN72466.1"/>
    <property type="molecule type" value="Genomic_DNA"/>
</dbReference>
<comment type="caution">
    <text evidence="2">The sequence shown here is derived from an EMBL/GenBank/DDBJ whole genome shotgun (WGS) entry which is preliminary data.</text>
</comment>
<evidence type="ECO:0008006" key="3">
    <source>
        <dbReference type="Google" id="ProtNLM"/>
    </source>
</evidence>
<feature type="compositionally biased region" description="Basic and acidic residues" evidence="1">
    <location>
        <begin position="107"/>
        <end position="119"/>
    </location>
</feature>
<evidence type="ECO:0000256" key="1">
    <source>
        <dbReference type="SAM" id="MobiDB-lite"/>
    </source>
</evidence>
<reference evidence="2" key="1">
    <citation type="journal article" date="2015" name="Nature">
        <title>Complex archaea that bridge the gap between prokaryotes and eukaryotes.</title>
        <authorList>
            <person name="Spang A."/>
            <person name="Saw J.H."/>
            <person name="Jorgensen S.L."/>
            <person name="Zaremba-Niedzwiedzka K."/>
            <person name="Martijn J."/>
            <person name="Lind A.E."/>
            <person name="van Eijk R."/>
            <person name="Schleper C."/>
            <person name="Guy L."/>
            <person name="Ettema T.J."/>
        </authorList>
    </citation>
    <scope>NUCLEOTIDE SEQUENCE</scope>
</reference>
<proteinExistence type="predicted"/>
<dbReference type="AlphaFoldDB" id="A0A0F9VG23"/>
<gene>
    <name evidence="2" type="ORF">LCGC14_0410770</name>
</gene>
<organism evidence="2">
    <name type="scientific">marine sediment metagenome</name>
    <dbReference type="NCBI Taxonomy" id="412755"/>
    <lineage>
        <taxon>unclassified sequences</taxon>
        <taxon>metagenomes</taxon>
        <taxon>ecological metagenomes</taxon>
    </lineage>
</organism>